<reference evidence="1 2" key="1">
    <citation type="submission" date="2011-08" db="EMBL/GenBank/DDBJ databases">
        <title>The Genome Sequence of Plasmodium vivax India VII.</title>
        <authorList>
            <consortium name="The Broad Institute Genome Sequencing Platform"/>
            <consortium name="The Broad Institute Genome Sequencing Center for Infectious Disease"/>
            <person name="Neafsey D."/>
            <person name="Carlton J."/>
            <person name="Barnwell J."/>
            <person name="Collins W."/>
            <person name="Escalante A."/>
            <person name="Mullikin J."/>
            <person name="Saul A."/>
            <person name="Guigo R."/>
            <person name="Camara F."/>
            <person name="Young S.K."/>
            <person name="Zeng Q."/>
            <person name="Gargeya S."/>
            <person name="Fitzgerald M."/>
            <person name="Haas B."/>
            <person name="Abouelleil A."/>
            <person name="Alvarado L."/>
            <person name="Arachchi H.M."/>
            <person name="Berlin A."/>
            <person name="Brown A."/>
            <person name="Chapman S.B."/>
            <person name="Chen Z."/>
            <person name="Dunbar C."/>
            <person name="Freedman E."/>
            <person name="Gearin G."/>
            <person name="Gellesch M."/>
            <person name="Goldberg J."/>
            <person name="Griggs A."/>
            <person name="Gujja S."/>
            <person name="Heiman D."/>
            <person name="Howarth C."/>
            <person name="Larson L."/>
            <person name="Lui A."/>
            <person name="MacDonald P.J.P."/>
            <person name="Montmayeur A."/>
            <person name="Murphy C."/>
            <person name="Neiman D."/>
            <person name="Pearson M."/>
            <person name="Priest M."/>
            <person name="Roberts A."/>
            <person name="Saif S."/>
            <person name="Shea T."/>
            <person name="Shenoy N."/>
            <person name="Sisk P."/>
            <person name="Stolte C."/>
            <person name="Sykes S."/>
            <person name="Wortman J."/>
            <person name="Nusbaum C."/>
            <person name="Birren B."/>
        </authorList>
    </citation>
    <scope>NUCLEOTIDE SEQUENCE [LARGE SCALE GENOMIC DNA]</scope>
    <source>
        <strain evidence="1 2">India VII</strain>
    </source>
</reference>
<dbReference type="Proteomes" id="UP000053562">
    <property type="component" value="Unassembled WGS sequence"/>
</dbReference>
<protein>
    <submittedName>
        <fullName evidence="1">Uncharacterized protein</fullName>
    </submittedName>
</protein>
<dbReference type="AlphaFoldDB" id="A0A0J9SIH2"/>
<proteinExistence type="predicted"/>
<organism evidence="1 2">
    <name type="scientific">Plasmodium vivax India VII</name>
    <dbReference type="NCBI Taxonomy" id="1077284"/>
    <lineage>
        <taxon>Eukaryota</taxon>
        <taxon>Sar</taxon>
        <taxon>Alveolata</taxon>
        <taxon>Apicomplexa</taxon>
        <taxon>Aconoidasida</taxon>
        <taxon>Haemosporida</taxon>
        <taxon>Plasmodiidae</taxon>
        <taxon>Plasmodium</taxon>
        <taxon>Plasmodium (Plasmodium)</taxon>
    </lineage>
</organism>
<accession>A0A0J9SIH2</accession>
<evidence type="ECO:0000313" key="2">
    <source>
        <dbReference type="Proteomes" id="UP000053562"/>
    </source>
</evidence>
<evidence type="ECO:0000313" key="1">
    <source>
        <dbReference type="EMBL" id="KMZ82386.1"/>
    </source>
</evidence>
<sequence>MNDANLRDLQVVDSHFSVSYQGDHPLEHLVLEVLQCLKKPQGPQVQKQKLPEVLQICHLMFHQRIKQQKK</sequence>
<name>A0A0J9SIH2_PLAVI</name>
<gene>
    <name evidence="1" type="ORF">PVIIG_05557</name>
</gene>
<dbReference type="EMBL" id="KQ234198">
    <property type="protein sequence ID" value="KMZ82386.1"/>
    <property type="molecule type" value="Genomic_DNA"/>
</dbReference>